<dbReference type="OrthoDB" id="5831138at2759"/>
<comment type="caution">
    <text evidence="1">The sequence shown here is derived from an EMBL/GenBank/DDBJ whole genome shotgun (WGS) entry which is preliminary data.</text>
</comment>
<evidence type="ECO:0000313" key="2">
    <source>
        <dbReference type="Proteomes" id="UP000024635"/>
    </source>
</evidence>
<organism evidence="1 2">
    <name type="scientific">Ancylostoma ceylanicum</name>
    <dbReference type="NCBI Taxonomy" id="53326"/>
    <lineage>
        <taxon>Eukaryota</taxon>
        <taxon>Metazoa</taxon>
        <taxon>Ecdysozoa</taxon>
        <taxon>Nematoda</taxon>
        <taxon>Chromadorea</taxon>
        <taxon>Rhabditida</taxon>
        <taxon>Rhabditina</taxon>
        <taxon>Rhabditomorpha</taxon>
        <taxon>Strongyloidea</taxon>
        <taxon>Ancylostomatidae</taxon>
        <taxon>Ancylostomatinae</taxon>
        <taxon>Ancylostoma</taxon>
    </lineage>
</organism>
<protein>
    <recommendedName>
        <fullName evidence="3">GIY-YIG domain-containing protein</fullName>
    </recommendedName>
</protein>
<keyword evidence="2" id="KW-1185">Reference proteome</keyword>
<proteinExistence type="predicted"/>
<accession>A0A016WNN8</accession>
<name>A0A016WNN8_9BILA</name>
<sequence length="149" mass="16555">MSKLVGHRFRAELHDDVVLVNIPNDNIKKQLLQNWLYDEQCISEHCIVCPHGKEGDCAKVMVIYQVECLDCNALYIGKTSRALCVGVTEHLASKRRGSLVSPLGKHRSEAHGGKDFAVKCKVLACEDEISARKALEAFCITVKNAEMDS</sequence>
<dbReference type="Proteomes" id="UP000024635">
    <property type="component" value="Unassembled WGS sequence"/>
</dbReference>
<dbReference type="AlphaFoldDB" id="A0A016WNN8"/>
<reference evidence="2" key="1">
    <citation type="journal article" date="2015" name="Nat. Genet.">
        <title>The genome and transcriptome of the zoonotic hookworm Ancylostoma ceylanicum identify infection-specific gene families.</title>
        <authorList>
            <person name="Schwarz E.M."/>
            <person name="Hu Y."/>
            <person name="Antoshechkin I."/>
            <person name="Miller M.M."/>
            <person name="Sternberg P.W."/>
            <person name="Aroian R.V."/>
        </authorList>
    </citation>
    <scope>NUCLEOTIDE SEQUENCE</scope>
    <source>
        <strain evidence="2">HY135</strain>
    </source>
</reference>
<evidence type="ECO:0008006" key="3">
    <source>
        <dbReference type="Google" id="ProtNLM"/>
    </source>
</evidence>
<evidence type="ECO:0000313" key="1">
    <source>
        <dbReference type="EMBL" id="EYC41211.1"/>
    </source>
</evidence>
<gene>
    <name evidence="1" type="primary">Acey_s0577.g229</name>
    <name evidence="1" type="ORF">Y032_0577g229</name>
</gene>
<dbReference type="EMBL" id="JARK01000177">
    <property type="protein sequence ID" value="EYC41211.1"/>
    <property type="molecule type" value="Genomic_DNA"/>
</dbReference>